<evidence type="ECO:0000313" key="2">
    <source>
        <dbReference type="EMBL" id="KAF2588983.1"/>
    </source>
</evidence>
<gene>
    <name evidence="3" type="ORF">F2Q68_00040804</name>
    <name evidence="2" type="ORF">F2Q70_00040114</name>
</gene>
<dbReference type="AlphaFoldDB" id="A0A8S9K5U6"/>
<feature type="region of interest" description="Disordered" evidence="1">
    <location>
        <begin position="80"/>
        <end position="135"/>
    </location>
</feature>
<protein>
    <submittedName>
        <fullName evidence="2">Uncharacterized protein</fullName>
    </submittedName>
</protein>
<proteinExistence type="predicted"/>
<organism evidence="2">
    <name type="scientific">Brassica cretica</name>
    <name type="common">Mustard</name>
    <dbReference type="NCBI Taxonomy" id="69181"/>
    <lineage>
        <taxon>Eukaryota</taxon>
        <taxon>Viridiplantae</taxon>
        <taxon>Streptophyta</taxon>
        <taxon>Embryophyta</taxon>
        <taxon>Tracheophyta</taxon>
        <taxon>Spermatophyta</taxon>
        <taxon>Magnoliopsida</taxon>
        <taxon>eudicotyledons</taxon>
        <taxon>Gunneridae</taxon>
        <taxon>Pentapetalae</taxon>
        <taxon>rosids</taxon>
        <taxon>malvids</taxon>
        <taxon>Brassicales</taxon>
        <taxon>Brassicaceae</taxon>
        <taxon>Brassiceae</taxon>
        <taxon>Brassica</taxon>
    </lineage>
</organism>
<reference evidence="2" key="1">
    <citation type="submission" date="2019-12" db="EMBL/GenBank/DDBJ databases">
        <title>Genome sequencing and annotation of Brassica cretica.</title>
        <authorList>
            <person name="Studholme D.J."/>
            <person name="Sarris P.F."/>
        </authorList>
    </citation>
    <scope>NUCLEOTIDE SEQUENCE</scope>
    <source>
        <strain evidence="3">PFS-001/15</strain>
        <strain evidence="2">PFS-102/07</strain>
        <tissue evidence="2">Leaf</tissue>
    </source>
</reference>
<dbReference type="Proteomes" id="UP000712281">
    <property type="component" value="Unassembled WGS sequence"/>
</dbReference>
<dbReference type="EMBL" id="QGKY02000190">
    <property type="protein sequence ID" value="KAF2588983.1"/>
    <property type="molecule type" value="Genomic_DNA"/>
</dbReference>
<accession>A0A8S9K5U6</accession>
<comment type="caution">
    <text evidence="2">The sequence shown here is derived from an EMBL/GenBank/DDBJ whole genome shotgun (WGS) entry which is preliminary data.</text>
</comment>
<evidence type="ECO:0000256" key="1">
    <source>
        <dbReference type="SAM" id="MobiDB-lite"/>
    </source>
</evidence>
<feature type="region of interest" description="Disordered" evidence="1">
    <location>
        <begin position="25"/>
        <end position="48"/>
    </location>
</feature>
<feature type="compositionally biased region" description="Acidic residues" evidence="1">
    <location>
        <begin position="25"/>
        <end position="40"/>
    </location>
</feature>
<evidence type="ECO:0000313" key="3">
    <source>
        <dbReference type="EMBL" id="KAF2618816.1"/>
    </source>
</evidence>
<name>A0A8S9K5U6_BRACR</name>
<sequence length="187" mass="21520">MEAVPQIKEVVPQVEPVIVIELDSESENDCGDSQAEEEEVYVGSKPSTSLSAVRYCVNPAHVKGLDEDENVSTRKIEVISMTGDTSHSPEDLIWDDHIEDETSDELSREETKRKRNEREKEQENKADSPEMDGRTRRRTETLCLIRDKRILQNTNLPESALMTVLHLQPMQRMKWRDAKRSTLLLCR</sequence>
<feature type="compositionally biased region" description="Basic and acidic residues" evidence="1">
    <location>
        <begin position="87"/>
        <end position="96"/>
    </location>
</feature>
<dbReference type="EMBL" id="QGKW02000007">
    <property type="protein sequence ID" value="KAF2618816.1"/>
    <property type="molecule type" value="Genomic_DNA"/>
</dbReference>
<feature type="compositionally biased region" description="Basic and acidic residues" evidence="1">
    <location>
        <begin position="105"/>
        <end position="135"/>
    </location>
</feature>